<sequence length="74" mass="8443">MASQDMMKRISETKLQLAGSTSGSQILRDRPDISSWDVQIPQLREDLANVRASIQQAWLKLNELQEEQRSSSLK</sequence>
<keyword evidence="3" id="KW-1185">Reference proteome</keyword>
<evidence type="ECO:0000313" key="2">
    <source>
        <dbReference type="EMBL" id="KZZ96760.1"/>
    </source>
</evidence>
<protein>
    <submittedName>
        <fullName evidence="2">Uncharacterized protein</fullName>
    </submittedName>
</protein>
<dbReference type="EMBL" id="AZGY01000007">
    <property type="protein sequence ID" value="KZZ96760.1"/>
    <property type="molecule type" value="Genomic_DNA"/>
</dbReference>
<evidence type="ECO:0000256" key="1">
    <source>
        <dbReference type="SAM" id="MobiDB-lite"/>
    </source>
</evidence>
<evidence type="ECO:0000313" key="3">
    <source>
        <dbReference type="Proteomes" id="UP000078544"/>
    </source>
</evidence>
<proteinExistence type="predicted"/>
<organism evidence="2 3">
    <name type="scientific">Moelleriella libera RCEF 2490</name>
    <dbReference type="NCBI Taxonomy" id="1081109"/>
    <lineage>
        <taxon>Eukaryota</taxon>
        <taxon>Fungi</taxon>
        <taxon>Dikarya</taxon>
        <taxon>Ascomycota</taxon>
        <taxon>Pezizomycotina</taxon>
        <taxon>Sordariomycetes</taxon>
        <taxon>Hypocreomycetidae</taxon>
        <taxon>Hypocreales</taxon>
        <taxon>Clavicipitaceae</taxon>
        <taxon>Moelleriella</taxon>
    </lineage>
</organism>
<gene>
    <name evidence="2" type="ORF">AAL_03989</name>
</gene>
<feature type="compositionally biased region" description="Basic and acidic residues" evidence="1">
    <location>
        <begin position="1"/>
        <end position="12"/>
    </location>
</feature>
<dbReference type="AlphaFoldDB" id="A0A166PHD7"/>
<dbReference type="Proteomes" id="UP000078544">
    <property type="component" value="Unassembled WGS sequence"/>
</dbReference>
<name>A0A166PHD7_9HYPO</name>
<feature type="region of interest" description="Disordered" evidence="1">
    <location>
        <begin position="1"/>
        <end position="28"/>
    </location>
</feature>
<reference evidence="2 3" key="1">
    <citation type="journal article" date="2016" name="Genome Biol. Evol.">
        <title>Divergent and convergent evolution of fungal pathogenicity.</title>
        <authorList>
            <person name="Shang Y."/>
            <person name="Xiao G."/>
            <person name="Zheng P."/>
            <person name="Cen K."/>
            <person name="Zhan S."/>
            <person name="Wang C."/>
        </authorList>
    </citation>
    <scope>NUCLEOTIDE SEQUENCE [LARGE SCALE GENOMIC DNA]</scope>
    <source>
        <strain evidence="2 3">RCEF 2490</strain>
    </source>
</reference>
<accession>A0A166PHD7</accession>
<comment type="caution">
    <text evidence="2">The sequence shown here is derived from an EMBL/GenBank/DDBJ whole genome shotgun (WGS) entry which is preliminary data.</text>
</comment>